<protein>
    <recommendedName>
        <fullName evidence="3">HpcH/HpaI aldolase/citrate lyase domain-containing protein</fullName>
    </recommendedName>
</protein>
<dbReference type="Proteomes" id="UP000001312">
    <property type="component" value="Unassembled WGS sequence"/>
</dbReference>
<dbReference type="PANTHER" id="PTHR30502">
    <property type="entry name" value="2-KETO-3-DEOXY-L-RHAMNONATE ALDOLASE"/>
    <property type="match status" value="1"/>
</dbReference>
<dbReference type="SUPFAM" id="SSF51621">
    <property type="entry name" value="Phosphoenolpyruvate/pyruvate domain"/>
    <property type="match status" value="1"/>
</dbReference>
<keyword evidence="2" id="KW-1185">Reference proteome</keyword>
<dbReference type="InParanoid" id="A7EMY6"/>
<dbReference type="RefSeq" id="XP_001592444.1">
    <property type="nucleotide sequence ID" value="XM_001592394.1"/>
</dbReference>
<evidence type="ECO:0000313" key="2">
    <source>
        <dbReference type="Proteomes" id="UP000001312"/>
    </source>
</evidence>
<dbReference type="PANTHER" id="PTHR30502:SF0">
    <property type="entry name" value="PHOSPHOENOLPYRUVATE CARBOXYLASE FAMILY PROTEIN"/>
    <property type="match status" value="1"/>
</dbReference>
<sequence>MASIMQGANRLRRVMAEGKEPAMGCWQMIPGANVSRTLARTGVDWVLVDCEHGNIDEILPIVHGRWCVVEVPSSIRSPAVARTFMICWADVVIGTRKIYYNQVA</sequence>
<dbReference type="GO" id="GO:0003824">
    <property type="term" value="F:catalytic activity"/>
    <property type="evidence" value="ECO:0007669"/>
    <property type="project" value="InterPro"/>
</dbReference>
<dbReference type="AlphaFoldDB" id="A7EMY6"/>
<dbReference type="InterPro" id="IPR015813">
    <property type="entry name" value="Pyrv/PenolPyrv_kinase-like_dom"/>
</dbReference>
<name>A7EMY6_SCLS1</name>
<dbReference type="EMBL" id="CH476628">
    <property type="protein sequence ID" value="EDO04202.1"/>
    <property type="molecule type" value="Genomic_DNA"/>
</dbReference>
<reference evidence="2" key="1">
    <citation type="journal article" date="2011" name="PLoS Genet.">
        <title>Genomic analysis of the necrotrophic fungal pathogens Sclerotinia sclerotiorum and Botrytis cinerea.</title>
        <authorList>
            <person name="Amselem J."/>
            <person name="Cuomo C.A."/>
            <person name="van Kan J.A."/>
            <person name="Viaud M."/>
            <person name="Benito E.P."/>
            <person name="Couloux A."/>
            <person name="Coutinho P.M."/>
            <person name="de Vries R.P."/>
            <person name="Dyer P.S."/>
            <person name="Fillinger S."/>
            <person name="Fournier E."/>
            <person name="Gout L."/>
            <person name="Hahn M."/>
            <person name="Kohn L."/>
            <person name="Lapalu N."/>
            <person name="Plummer K.M."/>
            <person name="Pradier J.M."/>
            <person name="Quevillon E."/>
            <person name="Sharon A."/>
            <person name="Simon A."/>
            <person name="ten Have A."/>
            <person name="Tudzynski B."/>
            <person name="Tudzynski P."/>
            <person name="Wincker P."/>
            <person name="Andrew M."/>
            <person name="Anthouard V."/>
            <person name="Beever R.E."/>
            <person name="Beffa R."/>
            <person name="Benoit I."/>
            <person name="Bouzid O."/>
            <person name="Brault B."/>
            <person name="Chen Z."/>
            <person name="Choquer M."/>
            <person name="Collemare J."/>
            <person name="Cotton P."/>
            <person name="Danchin E.G."/>
            <person name="Da Silva C."/>
            <person name="Gautier A."/>
            <person name="Giraud C."/>
            <person name="Giraud T."/>
            <person name="Gonzalez C."/>
            <person name="Grossetete S."/>
            <person name="Guldener U."/>
            <person name="Henrissat B."/>
            <person name="Howlett B.J."/>
            <person name="Kodira C."/>
            <person name="Kretschmer M."/>
            <person name="Lappartient A."/>
            <person name="Leroch M."/>
            <person name="Levis C."/>
            <person name="Mauceli E."/>
            <person name="Neuveglise C."/>
            <person name="Oeser B."/>
            <person name="Pearson M."/>
            <person name="Poulain J."/>
            <person name="Poussereau N."/>
            <person name="Quesneville H."/>
            <person name="Rascle C."/>
            <person name="Schumacher J."/>
            <person name="Segurens B."/>
            <person name="Sexton A."/>
            <person name="Silva E."/>
            <person name="Sirven C."/>
            <person name="Soanes D.M."/>
            <person name="Talbot N.J."/>
            <person name="Templeton M."/>
            <person name="Yandava C."/>
            <person name="Yarden O."/>
            <person name="Zeng Q."/>
            <person name="Rollins J.A."/>
            <person name="Lebrun M.H."/>
            <person name="Dickman M."/>
        </authorList>
    </citation>
    <scope>NUCLEOTIDE SEQUENCE [LARGE SCALE GENOMIC DNA]</scope>
    <source>
        <strain evidence="2">ATCC 18683 / 1980 / Ss-1</strain>
    </source>
</reference>
<dbReference type="KEGG" id="ssl:SS1G_06685"/>
<gene>
    <name evidence="1" type="ORF">SS1G_06685</name>
</gene>
<evidence type="ECO:0000313" key="1">
    <source>
        <dbReference type="EMBL" id="EDO04202.1"/>
    </source>
</evidence>
<evidence type="ECO:0008006" key="3">
    <source>
        <dbReference type="Google" id="ProtNLM"/>
    </source>
</evidence>
<proteinExistence type="predicted"/>
<dbReference type="Gene3D" id="3.20.20.60">
    <property type="entry name" value="Phosphoenolpyruvate-binding domains"/>
    <property type="match status" value="1"/>
</dbReference>
<dbReference type="InterPro" id="IPR040442">
    <property type="entry name" value="Pyrv_kinase-like_dom_sf"/>
</dbReference>
<accession>A7EMY6</accession>
<organism evidence="1 2">
    <name type="scientific">Sclerotinia sclerotiorum (strain ATCC 18683 / 1980 / Ss-1)</name>
    <name type="common">White mold</name>
    <name type="synonym">Whetzelinia sclerotiorum</name>
    <dbReference type="NCBI Taxonomy" id="665079"/>
    <lineage>
        <taxon>Eukaryota</taxon>
        <taxon>Fungi</taxon>
        <taxon>Dikarya</taxon>
        <taxon>Ascomycota</taxon>
        <taxon>Pezizomycotina</taxon>
        <taxon>Leotiomycetes</taxon>
        <taxon>Helotiales</taxon>
        <taxon>Sclerotiniaceae</taxon>
        <taxon>Sclerotinia</taxon>
    </lineage>
</organism>
<dbReference type="InterPro" id="IPR050251">
    <property type="entry name" value="HpcH-HpaI_aldolase"/>
</dbReference>
<dbReference type="GeneID" id="5488734"/>